<name>A0A1H1Q866_9ACTN</name>
<dbReference type="InterPro" id="IPR052019">
    <property type="entry name" value="F420H2_bilvrd_red/Heme_oxyg"/>
</dbReference>
<accession>A0A1H1Q866</accession>
<dbReference type="InterPro" id="IPR019920">
    <property type="entry name" value="F420-binding_dom_put"/>
</dbReference>
<dbReference type="OrthoDB" id="1094370at2"/>
<evidence type="ECO:0000256" key="1">
    <source>
        <dbReference type="ARBA" id="ARBA00023002"/>
    </source>
</evidence>
<dbReference type="NCBIfam" id="TIGR03618">
    <property type="entry name" value="Rv1155_F420"/>
    <property type="match status" value="1"/>
</dbReference>
<dbReference type="InterPro" id="IPR011576">
    <property type="entry name" value="Pyridox_Oxase_N"/>
</dbReference>
<sequence>MDLDAAVDFVRTHHRAVLATRSPGRVHQSPVLVGVDDRGRLVVSSRETAYKTRQLRADPWAQLCVFPDGFFGEWVYLEGKAEVVSLPEAMDLLVDYYRDISGEADDWDEYRAGMEREQRVVLRITPTRAGPQRQG</sequence>
<protein>
    <submittedName>
        <fullName evidence="3">PPOX class probable F420-dependent enzyme</fullName>
    </submittedName>
</protein>
<dbReference type="RefSeq" id="WP_091727545.1">
    <property type="nucleotide sequence ID" value="NZ_LT629757.1"/>
</dbReference>
<dbReference type="EMBL" id="LT629757">
    <property type="protein sequence ID" value="SDS19636.1"/>
    <property type="molecule type" value="Genomic_DNA"/>
</dbReference>
<keyword evidence="1" id="KW-0560">Oxidoreductase</keyword>
<reference evidence="4" key="1">
    <citation type="submission" date="2016-10" db="EMBL/GenBank/DDBJ databases">
        <authorList>
            <person name="Varghese N."/>
            <person name="Submissions S."/>
        </authorList>
    </citation>
    <scope>NUCLEOTIDE SEQUENCE [LARGE SCALE GENOMIC DNA]</scope>
    <source>
        <strain evidence="4">DSM 22127</strain>
    </source>
</reference>
<dbReference type="Proteomes" id="UP000198859">
    <property type="component" value="Chromosome I"/>
</dbReference>
<dbReference type="InterPro" id="IPR012349">
    <property type="entry name" value="Split_barrel_FMN-bd"/>
</dbReference>
<dbReference type="AlphaFoldDB" id="A0A1H1Q866"/>
<dbReference type="GO" id="GO:0016627">
    <property type="term" value="F:oxidoreductase activity, acting on the CH-CH group of donors"/>
    <property type="evidence" value="ECO:0007669"/>
    <property type="project" value="TreeGrafter"/>
</dbReference>
<dbReference type="Gene3D" id="2.30.110.10">
    <property type="entry name" value="Electron Transport, Fmn-binding Protein, Chain A"/>
    <property type="match status" value="1"/>
</dbReference>
<evidence type="ECO:0000259" key="2">
    <source>
        <dbReference type="Pfam" id="PF01243"/>
    </source>
</evidence>
<keyword evidence="4" id="KW-1185">Reference proteome</keyword>
<dbReference type="SUPFAM" id="SSF50475">
    <property type="entry name" value="FMN-binding split barrel"/>
    <property type="match status" value="1"/>
</dbReference>
<organism evidence="3 4">
    <name type="scientific">Nocardioides scoriae</name>
    <dbReference type="NCBI Taxonomy" id="642780"/>
    <lineage>
        <taxon>Bacteria</taxon>
        <taxon>Bacillati</taxon>
        <taxon>Actinomycetota</taxon>
        <taxon>Actinomycetes</taxon>
        <taxon>Propionibacteriales</taxon>
        <taxon>Nocardioidaceae</taxon>
        <taxon>Nocardioides</taxon>
    </lineage>
</organism>
<dbReference type="Pfam" id="PF01243">
    <property type="entry name" value="PNPOx_N"/>
    <property type="match status" value="1"/>
</dbReference>
<dbReference type="STRING" id="642780.SAMN04488570_1343"/>
<dbReference type="GO" id="GO:0005829">
    <property type="term" value="C:cytosol"/>
    <property type="evidence" value="ECO:0007669"/>
    <property type="project" value="TreeGrafter"/>
</dbReference>
<dbReference type="PANTHER" id="PTHR35176:SF2">
    <property type="entry name" value="F420H(2)-DEPENDENT REDUCTASE RV1155"/>
    <property type="match status" value="1"/>
</dbReference>
<dbReference type="PANTHER" id="PTHR35176">
    <property type="entry name" value="HEME OXYGENASE HI_0854-RELATED"/>
    <property type="match status" value="1"/>
</dbReference>
<evidence type="ECO:0000313" key="4">
    <source>
        <dbReference type="Proteomes" id="UP000198859"/>
    </source>
</evidence>
<evidence type="ECO:0000313" key="3">
    <source>
        <dbReference type="EMBL" id="SDS19636.1"/>
    </source>
</evidence>
<proteinExistence type="predicted"/>
<feature type="domain" description="Pyridoxamine 5'-phosphate oxidase N-terminal" evidence="2">
    <location>
        <begin position="4"/>
        <end position="129"/>
    </location>
</feature>
<gene>
    <name evidence="3" type="ORF">SAMN04488570_1343</name>
</gene>
<dbReference type="GO" id="GO:0070967">
    <property type="term" value="F:coenzyme F420 binding"/>
    <property type="evidence" value="ECO:0007669"/>
    <property type="project" value="TreeGrafter"/>
</dbReference>